<sequence length="102" mass="11351">MRPFVSRVIALFVLGQVFLIMNHVPLVSFLAWVILAGDTEIFTEKGAALITRYTVRQGLPSTKPRFVAPTKTLEKSLKEKINEDSSSPARLSISPFLSFSIN</sequence>
<dbReference type="AlphaFoldDB" id="A0A7R8CYU5"/>
<dbReference type="InterPro" id="IPR045820">
    <property type="entry name" value="CLEC16A/TT9_C"/>
</dbReference>
<organism evidence="2 3">
    <name type="scientific">Lepeophtheirus salmonis</name>
    <name type="common">Salmon louse</name>
    <name type="synonym">Caligus salmonis</name>
    <dbReference type="NCBI Taxonomy" id="72036"/>
    <lineage>
        <taxon>Eukaryota</taxon>
        <taxon>Metazoa</taxon>
        <taxon>Ecdysozoa</taxon>
        <taxon>Arthropoda</taxon>
        <taxon>Crustacea</taxon>
        <taxon>Multicrustacea</taxon>
        <taxon>Hexanauplia</taxon>
        <taxon>Copepoda</taxon>
        <taxon>Siphonostomatoida</taxon>
        <taxon>Caligidae</taxon>
        <taxon>Lepeophtheirus</taxon>
    </lineage>
</organism>
<reference evidence="2" key="1">
    <citation type="submission" date="2021-02" db="EMBL/GenBank/DDBJ databases">
        <authorList>
            <person name="Bekaert M."/>
        </authorList>
    </citation>
    <scope>NUCLEOTIDE SEQUENCE</scope>
    <source>
        <strain evidence="2">IoA-00</strain>
    </source>
</reference>
<keyword evidence="3" id="KW-1185">Reference proteome</keyword>
<dbReference type="Pfam" id="PF19439">
    <property type="entry name" value="CLEC16A_C"/>
    <property type="match status" value="1"/>
</dbReference>
<dbReference type="EMBL" id="HG994585">
    <property type="protein sequence ID" value="CAF2971837.1"/>
    <property type="molecule type" value="Genomic_DNA"/>
</dbReference>
<proteinExistence type="predicted"/>
<dbReference type="Proteomes" id="UP000675881">
    <property type="component" value="Chromosome 6"/>
</dbReference>
<name>A0A7R8CYU5_LEPSM</name>
<evidence type="ECO:0000259" key="1">
    <source>
        <dbReference type="Pfam" id="PF19439"/>
    </source>
</evidence>
<protein>
    <submittedName>
        <fullName evidence="2">(salmon louse) hypothetical protein</fullName>
    </submittedName>
</protein>
<gene>
    <name evidence="2" type="ORF">LSAA_11070</name>
</gene>
<accession>A0A7R8CYU5</accession>
<evidence type="ECO:0000313" key="3">
    <source>
        <dbReference type="Proteomes" id="UP000675881"/>
    </source>
</evidence>
<feature type="domain" description="CLEC16A/TT9 C-terminal" evidence="1">
    <location>
        <begin position="2"/>
        <end position="83"/>
    </location>
</feature>
<dbReference type="OrthoDB" id="294052at2759"/>
<evidence type="ECO:0000313" key="2">
    <source>
        <dbReference type="EMBL" id="CAF2971837.1"/>
    </source>
</evidence>